<feature type="signal peptide" evidence="9">
    <location>
        <begin position="1"/>
        <end position="17"/>
    </location>
</feature>
<feature type="chain" id="PRO_5044785216" evidence="9">
    <location>
        <begin position="18"/>
        <end position="741"/>
    </location>
</feature>
<evidence type="ECO:0000256" key="5">
    <source>
        <dbReference type="ARBA" id="ARBA00022723"/>
    </source>
</evidence>
<evidence type="ECO:0000256" key="1">
    <source>
        <dbReference type="ARBA" id="ARBA00001947"/>
    </source>
</evidence>
<comment type="similarity">
    <text evidence="3">Belongs to the peptidase M13 family.</text>
</comment>
<keyword evidence="6" id="KW-0378">Hydrolase</keyword>
<sequence length="741" mass="84543">MKRLIFVVALMVRSIYAKTLFFTDQDFDEIQYMNLSVNPCDDFYEYTCGNFQNAHPLQDNEELIDYFTLLESSLTKIGNDILKNEISTTDPVALQKAKAAYQACVSEDLLDTVHLINPEIQVIEQYNGFPILGANNLENESFGWNEIADLASEFGISIFFTPVLTYDTLNASRNVLRISTDPMEIPTQFRPMLSQTYEEAIEKSFIVKANQKEKLTSYKVEVSAMEILLRQLVLKMKKTLGSSRSDSVLYDSVANVYSFLTGISNGGYIDENATIGAITDDPYAISVTLKQLNEWTIQNFGDTIQLDWVEYVKRLLQYTYVDVDENFLVLHPNGLNQTLYGILNWVRMNDIEIVKSAALLRAFTYTAADSDSETRNYFETFLNSSGKIIFPRWEYCSRKIMDSTGTLSLGLAVAYDYQLNQFDKTKLEKVAELISNIQTNFKVMIEESDWMDDTSKAAAQIKANNIINLLGFPEFILKQDLLDHFYDNLEITTWNHYSNAKKIRAFQQSYTLNMISERNRYAWEKSPFDVNAYYNRQNNRIIFPIAMLNPIFFRGSLNELDYGRFGMIIAHEITHGFDGQGYLYNPDGVIKPWWGNETKENFSNRIQCFIDQYSNYSIPEINATLSGSGSLNENIADNGGLRNAYGTFKKLFNSTNDVYNISGYQVTQEQLFFVGYGTMWCNSESISYLNSLVNTCNTTSSCHARASMRVNGVVSNMEEFGEAFGCPTGSAMNPTIKCKLW</sequence>
<comment type="caution">
    <text evidence="12">The sequence shown here is derived from an EMBL/GenBank/DDBJ whole genome shotgun (WGS) entry which is preliminary data.</text>
</comment>
<evidence type="ECO:0000256" key="4">
    <source>
        <dbReference type="ARBA" id="ARBA00022670"/>
    </source>
</evidence>
<comment type="subcellular location">
    <subcellularLocation>
        <location evidence="2">Cell membrane</location>
        <topology evidence="2">Single-pass type II membrane protein</topology>
    </subcellularLocation>
</comment>
<dbReference type="Proteomes" id="UP001566132">
    <property type="component" value="Unassembled WGS sequence"/>
</dbReference>
<keyword evidence="13" id="KW-1185">Reference proteome</keyword>
<evidence type="ECO:0000256" key="2">
    <source>
        <dbReference type="ARBA" id="ARBA00004401"/>
    </source>
</evidence>
<keyword evidence="9" id="KW-0732">Signal</keyword>
<dbReference type="InterPro" id="IPR000718">
    <property type="entry name" value="Peptidase_M13"/>
</dbReference>
<dbReference type="Gene3D" id="3.40.390.10">
    <property type="entry name" value="Collagenase (Catalytic Domain)"/>
    <property type="match status" value="1"/>
</dbReference>
<dbReference type="GO" id="GO:0006508">
    <property type="term" value="P:proteolysis"/>
    <property type="evidence" value="ECO:0007669"/>
    <property type="project" value="UniProtKB-KW"/>
</dbReference>
<keyword evidence="7" id="KW-0862">Zinc</keyword>
<evidence type="ECO:0000256" key="9">
    <source>
        <dbReference type="SAM" id="SignalP"/>
    </source>
</evidence>
<keyword evidence="4" id="KW-0645">Protease</keyword>
<feature type="domain" description="Peptidase M13 N-terminal" evidence="11">
    <location>
        <begin position="39"/>
        <end position="473"/>
    </location>
</feature>
<keyword evidence="8" id="KW-0482">Metalloprotease</keyword>
<dbReference type="Gene3D" id="1.10.1380.10">
    <property type="entry name" value="Neutral endopeptidase , domain2"/>
    <property type="match status" value="1"/>
</dbReference>
<dbReference type="PANTHER" id="PTHR11733">
    <property type="entry name" value="ZINC METALLOPROTEASE FAMILY M13 NEPRILYSIN-RELATED"/>
    <property type="match status" value="1"/>
</dbReference>
<dbReference type="InterPro" id="IPR042089">
    <property type="entry name" value="Peptidase_M13_dom_2"/>
</dbReference>
<evidence type="ECO:0000256" key="8">
    <source>
        <dbReference type="ARBA" id="ARBA00023049"/>
    </source>
</evidence>
<dbReference type="Pfam" id="PF05649">
    <property type="entry name" value="Peptidase_M13_N"/>
    <property type="match status" value="1"/>
</dbReference>
<evidence type="ECO:0000313" key="13">
    <source>
        <dbReference type="Proteomes" id="UP001566132"/>
    </source>
</evidence>
<keyword evidence="5" id="KW-0479">Metal-binding</keyword>
<proteinExistence type="inferred from homology"/>
<dbReference type="EMBL" id="JBDJPC010000005">
    <property type="protein sequence ID" value="KAL1500833.1"/>
    <property type="molecule type" value="Genomic_DNA"/>
</dbReference>
<evidence type="ECO:0000259" key="10">
    <source>
        <dbReference type="Pfam" id="PF01431"/>
    </source>
</evidence>
<evidence type="ECO:0000256" key="6">
    <source>
        <dbReference type="ARBA" id="ARBA00022801"/>
    </source>
</evidence>
<dbReference type="Pfam" id="PF01431">
    <property type="entry name" value="Peptidase_M13"/>
    <property type="match status" value="1"/>
</dbReference>
<dbReference type="AlphaFoldDB" id="A0ABD1EPX9"/>
<dbReference type="GO" id="GO:0046872">
    <property type="term" value="F:metal ion binding"/>
    <property type="evidence" value="ECO:0007669"/>
    <property type="project" value="UniProtKB-KW"/>
</dbReference>
<gene>
    <name evidence="12" type="ORF">ABEB36_006264</name>
</gene>
<dbReference type="InterPro" id="IPR018497">
    <property type="entry name" value="Peptidase_M13_C"/>
</dbReference>
<dbReference type="PANTHER" id="PTHR11733:SF167">
    <property type="entry name" value="FI17812P1-RELATED"/>
    <property type="match status" value="1"/>
</dbReference>
<dbReference type="GO" id="GO:0008237">
    <property type="term" value="F:metallopeptidase activity"/>
    <property type="evidence" value="ECO:0007669"/>
    <property type="project" value="UniProtKB-KW"/>
</dbReference>
<feature type="domain" description="Peptidase M13 C-terminal" evidence="10">
    <location>
        <begin position="531"/>
        <end position="739"/>
    </location>
</feature>
<evidence type="ECO:0000256" key="3">
    <source>
        <dbReference type="ARBA" id="ARBA00007357"/>
    </source>
</evidence>
<dbReference type="SUPFAM" id="SSF55486">
    <property type="entry name" value="Metalloproteases ('zincins'), catalytic domain"/>
    <property type="match status" value="1"/>
</dbReference>
<dbReference type="PROSITE" id="PS51885">
    <property type="entry name" value="NEPRILYSIN"/>
    <property type="match status" value="1"/>
</dbReference>
<evidence type="ECO:0000313" key="12">
    <source>
        <dbReference type="EMBL" id="KAL1500833.1"/>
    </source>
</evidence>
<dbReference type="InterPro" id="IPR008753">
    <property type="entry name" value="Peptidase_M13_N"/>
</dbReference>
<dbReference type="PRINTS" id="PR00786">
    <property type="entry name" value="NEPRILYSIN"/>
</dbReference>
<evidence type="ECO:0000256" key="7">
    <source>
        <dbReference type="ARBA" id="ARBA00022833"/>
    </source>
</evidence>
<accession>A0ABD1EPX9</accession>
<dbReference type="GO" id="GO:0005886">
    <property type="term" value="C:plasma membrane"/>
    <property type="evidence" value="ECO:0007669"/>
    <property type="project" value="UniProtKB-SubCell"/>
</dbReference>
<protein>
    <submittedName>
        <fullName evidence="12">Uncharacterized protein</fullName>
    </submittedName>
</protein>
<organism evidence="12 13">
    <name type="scientific">Hypothenemus hampei</name>
    <name type="common">Coffee berry borer</name>
    <dbReference type="NCBI Taxonomy" id="57062"/>
    <lineage>
        <taxon>Eukaryota</taxon>
        <taxon>Metazoa</taxon>
        <taxon>Ecdysozoa</taxon>
        <taxon>Arthropoda</taxon>
        <taxon>Hexapoda</taxon>
        <taxon>Insecta</taxon>
        <taxon>Pterygota</taxon>
        <taxon>Neoptera</taxon>
        <taxon>Endopterygota</taxon>
        <taxon>Coleoptera</taxon>
        <taxon>Polyphaga</taxon>
        <taxon>Cucujiformia</taxon>
        <taxon>Curculionidae</taxon>
        <taxon>Scolytinae</taxon>
        <taxon>Hypothenemus</taxon>
    </lineage>
</organism>
<dbReference type="InterPro" id="IPR024079">
    <property type="entry name" value="MetalloPept_cat_dom_sf"/>
</dbReference>
<name>A0ABD1EPX9_HYPHA</name>
<evidence type="ECO:0000259" key="11">
    <source>
        <dbReference type="Pfam" id="PF05649"/>
    </source>
</evidence>
<comment type="cofactor">
    <cofactor evidence="1">
        <name>Zn(2+)</name>
        <dbReference type="ChEBI" id="CHEBI:29105"/>
    </cofactor>
</comment>
<reference evidence="12 13" key="1">
    <citation type="submission" date="2024-05" db="EMBL/GenBank/DDBJ databases">
        <title>Genetic variation in Jamaican populations of the coffee berry borer (Hypothenemus hampei).</title>
        <authorList>
            <person name="Errbii M."/>
            <person name="Myrie A."/>
        </authorList>
    </citation>
    <scope>NUCLEOTIDE SEQUENCE [LARGE SCALE GENOMIC DNA]</scope>
    <source>
        <strain evidence="12">JA-Hopewell-2020-01-JO</strain>
        <tissue evidence="12">Whole body</tissue>
    </source>
</reference>
<dbReference type="CDD" id="cd08662">
    <property type="entry name" value="M13"/>
    <property type="match status" value="1"/>
</dbReference>